<organism evidence="1 2">
    <name type="scientific">Caerostris extrusa</name>
    <name type="common">Bark spider</name>
    <name type="synonym">Caerostris bankana</name>
    <dbReference type="NCBI Taxonomy" id="172846"/>
    <lineage>
        <taxon>Eukaryota</taxon>
        <taxon>Metazoa</taxon>
        <taxon>Ecdysozoa</taxon>
        <taxon>Arthropoda</taxon>
        <taxon>Chelicerata</taxon>
        <taxon>Arachnida</taxon>
        <taxon>Araneae</taxon>
        <taxon>Araneomorphae</taxon>
        <taxon>Entelegynae</taxon>
        <taxon>Araneoidea</taxon>
        <taxon>Araneidae</taxon>
        <taxon>Caerostris</taxon>
    </lineage>
</organism>
<comment type="caution">
    <text evidence="1">The sequence shown here is derived from an EMBL/GenBank/DDBJ whole genome shotgun (WGS) entry which is preliminary data.</text>
</comment>
<dbReference type="AlphaFoldDB" id="A0AAV4V8H6"/>
<name>A0AAV4V8H6_CAEEX</name>
<reference evidence="1 2" key="1">
    <citation type="submission" date="2021-06" db="EMBL/GenBank/DDBJ databases">
        <title>Caerostris extrusa draft genome.</title>
        <authorList>
            <person name="Kono N."/>
            <person name="Arakawa K."/>
        </authorList>
    </citation>
    <scope>NUCLEOTIDE SEQUENCE [LARGE SCALE GENOMIC DNA]</scope>
</reference>
<gene>
    <name evidence="1" type="ORF">CEXT_430571</name>
</gene>
<evidence type="ECO:0000313" key="2">
    <source>
        <dbReference type="Proteomes" id="UP001054945"/>
    </source>
</evidence>
<keyword evidence="2" id="KW-1185">Reference proteome</keyword>
<evidence type="ECO:0000313" key="1">
    <source>
        <dbReference type="EMBL" id="GIY66651.1"/>
    </source>
</evidence>
<accession>A0AAV4V8H6</accession>
<sequence length="90" mass="10376">MSPMLNITLIPKWTLVLWTKNVRIIMHLNSKMSQPDCVAHQEKVQLPEIETPPEPLYGLLIGTDPDSSLFLKSIRTFNSCFQMTSFEQQK</sequence>
<protein>
    <submittedName>
        <fullName evidence="1">Uncharacterized protein</fullName>
    </submittedName>
</protein>
<proteinExistence type="predicted"/>
<dbReference type="EMBL" id="BPLR01014138">
    <property type="protein sequence ID" value="GIY66651.1"/>
    <property type="molecule type" value="Genomic_DNA"/>
</dbReference>
<dbReference type="Proteomes" id="UP001054945">
    <property type="component" value="Unassembled WGS sequence"/>
</dbReference>